<evidence type="ECO:0000313" key="2">
    <source>
        <dbReference type="EMBL" id="RSP68701.1"/>
    </source>
</evidence>
<dbReference type="AlphaFoldDB" id="A0A3R9R7W9"/>
<protein>
    <submittedName>
        <fullName evidence="2">Uncharacterized protein</fullName>
    </submittedName>
</protein>
<dbReference type="EMBL" id="RFBY01000123">
    <property type="protein sequence ID" value="RSP68701.1"/>
    <property type="molecule type" value="Genomic_DNA"/>
</dbReference>
<sequence length="184" mass="21385">MSKDFEWLKWVALFLVIGIVCAVVYFVPNKKNDQTSTQQITEQKELSPDEAKRFATGLLKKINDDEKLIRDAYELKEEKTLEKYVLNDWNSYVQKPFSEVEEKMGYGHLYFPSSAVMYPYTSCDTAFTDLNLLANALYQQVREDTATMRKIVRQEDADYLKSKNKCEERVGLTYEEALAAEEAE</sequence>
<feature type="transmembrane region" description="Helical" evidence="1">
    <location>
        <begin position="7"/>
        <end position="27"/>
    </location>
</feature>
<organism evidence="2 3">
    <name type="scientific">Acinetobacter baumannii</name>
    <dbReference type="NCBI Taxonomy" id="470"/>
    <lineage>
        <taxon>Bacteria</taxon>
        <taxon>Pseudomonadati</taxon>
        <taxon>Pseudomonadota</taxon>
        <taxon>Gammaproteobacteria</taxon>
        <taxon>Moraxellales</taxon>
        <taxon>Moraxellaceae</taxon>
        <taxon>Acinetobacter</taxon>
        <taxon>Acinetobacter calcoaceticus/baumannii complex</taxon>
    </lineage>
</organism>
<reference evidence="2 3" key="1">
    <citation type="submission" date="2018-10" db="EMBL/GenBank/DDBJ databases">
        <title>GWAS and RNA-Seq identify cryptic mechanisms of antimicrobial resistance in Acinetobacter baumannii.</title>
        <authorList>
            <person name="Sahl J.W."/>
        </authorList>
    </citation>
    <scope>NUCLEOTIDE SEQUENCE [LARGE SCALE GENOMIC DNA]</scope>
    <source>
        <strain evidence="2 3">TG31299</strain>
    </source>
</reference>
<dbReference type="Proteomes" id="UP000269597">
    <property type="component" value="Unassembled WGS sequence"/>
</dbReference>
<dbReference type="RefSeq" id="WP_000030972.1">
    <property type="nucleotide sequence ID" value="NZ_AP031576.1"/>
</dbReference>
<name>A0A3R9R7W9_ACIBA</name>
<dbReference type="OrthoDB" id="10019582at2"/>
<accession>A0A3R9R7W9</accession>
<keyword evidence="1" id="KW-1133">Transmembrane helix</keyword>
<comment type="caution">
    <text evidence="2">The sequence shown here is derived from an EMBL/GenBank/DDBJ whole genome shotgun (WGS) entry which is preliminary data.</text>
</comment>
<keyword evidence="1" id="KW-0812">Transmembrane</keyword>
<proteinExistence type="predicted"/>
<evidence type="ECO:0000256" key="1">
    <source>
        <dbReference type="SAM" id="Phobius"/>
    </source>
</evidence>
<evidence type="ECO:0000313" key="3">
    <source>
        <dbReference type="Proteomes" id="UP000269597"/>
    </source>
</evidence>
<keyword evidence="1" id="KW-0472">Membrane</keyword>
<gene>
    <name evidence="2" type="ORF">EA722_18975</name>
</gene>